<dbReference type="PANTHER" id="PTHR43422:SF3">
    <property type="entry name" value="THIAMINE THIAZOLE SYNTHASE"/>
    <property type="match status" value="1"/>
</dbReference>
<gene>
    <name evidence="1" type="ORF">Afil01_42160</name>
</gene>
<keyword evidence="1" id="KW-0503">Monooxygenase</keyword>
<dbReference type="SUPFAM" id="SSF51905">
    <property type="entry name" value="FAD/NAD(P)-binding domain"/>
    <property type="match status" value="1"/>
</dbReference>
<name>A0A9W6SM06_9ACTN</name>
<protein>
    <submittedName>
        <fullName evidence="1">FAD-binding monooxygenase</fullName>
    </submittedName>
</protein>
<dbReference type="Proteomes" id="UP001165079">
    <property type="component" value="Unassembled WGS sequence"/>
</dbReference>
<dbReference type="PANTHER" id="PTHR43422">
    <property type="entry name" value="THIAMINE THIAZOLE SYNTHASE"/>
    <property type="match status" value="1"/>
</dbReference>
<comment type="caution">
    <text evidence="1">The sequence shown here is derived from an EMBL/GenBank/DDBJ whole genome shotgun (WGS) entry which is preliminary data.</text>
</comment>
<dbReference type="InterPro" id="IPR036188">
    <property type="entry name" value="FAD/NAD-bd_sf"/>
</dbReference>
<proteinExistence type="predicted"/>
<dbReference type="EMBL" id="BSTX01000003">
    <property type="protein sequence ID" value="GLZ79409.1"/>
    <property type="molecule type" value="Genomic_DNA"/>
</dbReference>
<organism evidence="1 2">
    <name type="scientific">Actinorhabdospora filicis</name>
    <dbReference type="NCBI Taxonomy" id="1785913"/>
    <lineage>
        <taxon>Bacteria</taxon>
        <taxon>Bacillati</taxon>
        <taxon>Actinomycetota</taxon>
        <taxon>Actinomycetes</taxon>
        <taxon>Micromonosporales</taxon>
        <taxon>Micromonosporaceae</taxon>
        <taxon>Actinorhabdospora</taxon>
    </lineage>
</organism>
<dbReference type="AlphaFoldDB" id="A0A9W6SM06"/>
<keyword evidence="1" id="KW-0560">Oxidoreductase</keyword>
<dbReference type="Gene3D" id="3.50.50.60">
    <property type="entry name" value="FAD/NAD(P)-binding domain"/>
    <property type="match status" value="1"/>
</dbReference>
<reference evidence="1" key="1">
    <citation type="submission" date="2023-03" db="EMBL/GenBank/DDBJ databases">
        <title>Actinorhabdospora filicis NBRC 111898.</title>
        <authorList>
            <person name="Ichikawa N."/>
            <person name="Sato H."/>
            <person name="Tonouchi N."/>
        </authorList>
    </citation>
    <scope>NUCLEOTIDE SEQUENCE</scope>
    <source>
        <strain evidence="1">NBRC 111898</strain>
    </source>
</reference>
<evidence type="ECO:0000313" key="1">
    <source>
        <dbReference type="EMBL" id="GLZ79409.1"/>
    </source>
</evidence>
<evidence type="ECO:0000313" key="2">
    <source>
        <dbReference type="Proteomes" id="UP001165079"/>
    </source>
</evidence>
<accession>A0A9W6SM06</accession>
<keyword evidence="2" id="KW-1185">Reference proteome</keyword>
<sequence>MVAGAGVAGLAAAAMLASRFAQVTVIDRDELAEGAVPRRGVPQSEHGHVLLGAGQQALEKLLPGLREEMIAAGAVPFEPGEDLAFHRYGARWPKIDTGLELITFSRPLLEWVLRGRVAAFPNVAFRSGLAVSGLSGDDGRVTGVTTGEGGLDADLVVDCTGRGSRSDRWLAALGLPAPRVTEVRIDVGYSTRLFRRLPGDMDDSVAHFALPTPPHELRAGLALPIEGDRWLISMGGWHGDYPGDEDAFLAHAKSLPLPEIARLVTEREPLTDLVTCGYPASRRRHFEELDRVPAGYLALGDAMCSFNPIYGQGMTCGAQEAVALGALLDAGPLDEAAYYREAARIITTPWQFAVGADFTYPQTKGERPRGVGLRNRFGRELQFAAQNDPEIRRVYMRVQHLLLPPEVLFKPAMIVKILRAARRRRKELSRAGTPVDAVSRAG</sequence>
<dbReference type="GO" id="GO:0004497">
    <property type="term" value="F:monooxygenase activity"/>
    <property type="evidence" value="ECO:0007669"/>
    <property type="project" value="UniProtKB-KW"/>
</dbReference>